<comment type="caution">
    <text evidence="1">The sequence shown here is derived from an EMBL/GenBank/DDBJ whole genome shotgun (WGS) entry which is preliminary data.</text>
</comment>
<accession>A0ACC2N1J7</accession>
<reference evidence="1" key="1">
    <citation type="submission" date="2023-04" db="EMBL/GenBank/DDBJ databases">
        <title>A chromosome-level genome assembly of the parasitoid wasp Eretmocerus hayati.</title>
        <authorList>
            <person name="Zhong Y."/>
            <person name="Liu S."/>
            <person name="Liu Y."/>
        </authorList>
    </citation>
    <scope>NUCLEOTIDE SEQUENCE</scope>
    <source>
        <strain evidence="1">ZJU_SS_LIU_2023</strain>
    </source>
</reference>
<dbReference type="EMBL" id="CM056744">
    <property type="protein sequence ID" value="KAJ8665020.1"/>
    <property type="molecule type" value="Genomic_DNA"/>
</dbReference>
<gene>
    <name evidence="1" type="ORF">QAD02_006682</name>
</gene>
<evidence type="ECO:0000313" key="2">
    <source>
        <dbReference type="Proteomes" id="UP001239111"/>
    </source>
</evidence>
<evidence type="ECO:0000313" key="1">
    <source>
        <dbReference type="EMBL" id="KAJ8665020.1"/>
    </source>
</evidence>
<protein>
    <submittedName>
        <fullName evidence="1">Uncharacterized protein</fullName>
    </submittedName>
</protein>
<proteinExistence type="predicted"/>
<dbReference type="Proteomes" id="UP001239111">
    <property type="component" value="Chromosome 4"/>
</dbReference>
<sequence>MRFLLNSFQNVDKSILVLRSLIRGGPSAIPLRAEHNLAVDKDEPIELENPYKKERQLCILCKYDIEPDYKNVRLLSQFQSRFTGRIYDRHITGLCKEKQERLLREILKAQNAGFMPYYHKEIKYVYDPKLYDIDNPFRPHRY</sequence>
<organism evidence="1 2">
    <name type="scientific">Eretmocerus hayati</name>
    <dbReference type="NCBI Taxonomy" id="131215"/>
    <lineage>
        <taxon>Eukaryota</taxon>
        <taxon>Metazoa</taxon>
        <taxon>Ecdysozoa</taxon>
        <taxon>Arthropoda</taxon>
        <taxon>Hexapoda</taxon>
        <taxon>Insecta</taxon>
        <taxon>Pterygota</taxon>
        <taxon>Neoptera</taxon>
        <taxon>Endopterygota</taxon>
        <taxon>Hymenoptera</taxon>
        <taxon>Apocrita</taxon>
        <taxon>Proctotrupomorpha</taxon>
        <taxon>Chalcidoidea</taxon>
        <taxon>Aphelinidae</taxon>
        <taxon>Aphelininae</taxon>
        <taxon>Eretmocerus</taxon>
    </lineage>
</organism>
<name>A0ACC2N1J7_9HYME</name>
<keyword evidence="2" id="KW-1185">Reference proteome</keyword>